<name>A0ABP9I7D6_9ACTN</name>
<dbReference type="PROSITE" id="PS51987">
    <property type="entry name" value="GS_CATALYTIC"/>
    <property type="match status" value="1"/>
</dbReference>
<dbReference type="SUPFAM" id="SSF54368">
    <property type="entry name" value="Glutamine synthetase, N-terminal domain"/>
    <property type="match status" value="1"/>
</dbReference>
<feature type="domain" description="GS catalytic" evidence="5">
    <location>
        <begin position="137"/>
        <end position="464"/>
    </location>
</feature>
<dbReference type="RefSeq" id="WP_345679869.1">
    <property type="nucleotide sequence ID" value="NZ_BAABHS010000037.1"/>
</dbReference>
<dbReference type="Proteomes" id="UP001500466">
    <property type="component" value="Unassembled WGS sequence"/>
</dbReference>
<dbReference type="SUPFAM" id="SSF55931">
    <property type="entry name" value="Glutamine synthetase/guanido kinase"/>
    <property type="match status" value="1"/>
</dbReference>
<dbReference type="InterPro" id="IPR014746">
    <property type="entry name" value="Gln_synth/guanido_kin_cat_dom"/>
</dbReference>
<gene>
    <name evidence="6" type="primary">glnA3</name>
    <name evidence="6" type="ORF">GCM10023205_70290</name>
</gene>
<keyword evidence="2" id="KW-0436">Ligase</keyword>
<evidence type="ECO:0000313" key="6">
    <source>
        <dbReference type="EMBL" id="GAA4989174.1"/>
    </source>
</evidence>
<evidence type="ECO:0000256" key="2">
    <source>
        <dbReference type="ARBA" id="ARBA00022598"/>
    </source>
</evidence>
<comment type="caution">
    <text evidence="6">The sequence shown here is derived from an EMBL/GenBank/DDBJ whole genome shotgun (WGS) entry which is preliminary data.</text>
</comment>
<evidence type="ECO:0000256" key="3">
    <source>
        <dbReference type="PROSITE-ProRule" id="PRU01331"/>
    </source>
</evidence>
<dbReference type="PANTHER" id="PTHR43785">
    <property type="entry name" value="GAMMA-GLUTAMYLPUTRESCINE SYNTHETASE"/>
    <property type="match status" value="1"/>
</dbReference>
<evidence type="ECO:0000256" key="1">
    <source>
        <dbReference type="ARBA" id="ARBA00009897"/>
    </source>
</evidence>
<dbReference type="Gene3D" id="3.30.590.10">
    <property type="entry name" value="Glutamine synthetase/guanido kinase, catalytic domain"/>
    <property type="match status" value="1"/>
</dbReference>
<dbReference type="Gene3D" id="3.10.20.70">
    <property type="entry name" value="Glutamine synthetase, N-terminal domain"/>
    <property type="match status" value="1"/>
</dbReference>
<organism evidence="6 7">
    <name type="scientific">Yinghuangia aomiensis</name>
    <dbReference type="NCBI Taxonomy" id="676205"/>
    <lineage>
        <taxon>Bacteria</taxon>
        <taxon>Bacillati</taxon>
        <taxon>Actinomycetota</taxon>
        <taxon>Actinomycetes</taxon>
        <taxon>Kitasatosporales</taxon>
        <taxon>Streptomycetaceae</taxon>
        <taxon>Yinghuangia</taxon>
    </lineage>
</organism>
<comment type="similarity">
    <text evidence="1 3 4">Belongs to the glutamine synthetase family.</text>
</comment>
<sequence>MLRSPTPFPPLDAPALTPDARAARAADGRALGSALASRGVDSVVVGWVDNAGLARVKAFPVRQLEKVAAWGVGAAPCFDVFLVDDGMAYGADVPGPTGDLRLLPDLERLVALTAQPGWAWAPADRWTQDGTPHPGCQRRFARRMTEAAAAQGFTLRAGFETEWVVATGDTGLRFPTAGPAYGMQRLVDLSDYLRDVMNALDTQGLDVLQIHPEYAPGQFEVSVAAADPVGAADAAVLVRHTIRAVSARHGLRPSFAPVVTPGVVGNGGHLHVSLWRDGTNVMQGGPGPHGLTRDGEAFLAGVLDALPALLALGTPSAGSYLRLVPSHWAGAFRCWGRENREAAVRLVTGSRGETGHAANAEVKCFDGAANPYLAVGGVVAAGLDGIARGLTLPAEVTADPADTGAERLPASLMDAATAFDRSALLAAALGPDLHAAVAAVRRAEAALFATATPDEIADATRWRY</sequence>
<evidence type="ECO:0000259" key="5">
    <source>
        <dbReference type="PROSITE" id="PS51987"/>
    </source>
</evidence>
<dbReference type="InterPro" id="IPR008146">
    <property type="entry name" value="Gln_synth_cat_dom"/>
</dbReference>
<dbReference type="Pfam" id="PF00120">
    <property type="entry name" value="Gln-synt_C"/>
    <property type="match status" value="1"/>
</dbReference>
<accession>A0ABP9I7D6</accession>
<dbReference type="EMBL" id="BAABHS010000037">
    <property type="protein sequence ID" value="GAA4989174.1"/>
    <property type="molecule type" value="Genomic_DNA"/>
</dbReference>
<reference evidence="7" key="1">
    <citation type="journal article" date="2019" name="Int. J. Syst. Evol. Microbiol.">
        <title>The Global Catalogue of Microorganisms (GCM) 10K type strain sequencing project: providing services to taxonomists for standard genome sequencing and annotation.</title>
        <authorList>
            <consortium name="The Broad Institute Genomics Platform"/>
            <consortium name="The Broad Institute Genome Sequencing Center for Infectious Disease"/>
            <person name="Wu L."/>
            <person name="Ma J."/>
        </authorList>
    </citation>
    <scope>NUCLEOTIDE SEQUENCE [LARGE SCALE GENOMIC DNA]</scope>
    <source>
        <strain evidence="7">JCM 17986</strain>
    </source>
</reference>
<evidence type="ECO:0000313" key="7">
    <source>
        <dbReference type="Proteomes" id="UP001500466"/>
    </source>
</evidence>
<proteinExistence type="inferred from homology"/>
<dbReference type="SMART" id="SM01230">
    <property type="entry name" value="Gln-synt_C"/>
    <property type="match status" value="1"/>
</dbReference>
<dbReference type="PANTHER" id="PTHR43785:SF12">
    <property type="entry name" value="TYPE-1 GLUTAMINE SYNTHETASE 2"/>
    <property type="match status" value="1"/>
</dbReference>
<evidence type="ECO:0000256" key="4">
    <source>
        <dbReference type="RuleBase" id="RU000384"/>
    </source>
</evidence>
<keyword evidence="7" id="KW-1185">Reference proteome</keyword>
<dbReference type="InterPro" id="IPR036651">
    <property type="entry name" value="Gln_synt_N_sf"/>
</dbReference>
<protein>
    <submittedName>
        <fullName evidence="6">Gamma-glutamylpolyamine synthetase GlnA3</fullName>
    </submittedName>
</protein>